<evidence type="ECO:0000313" key="2">
    <source>
        <dbReference type="Proteomes" id="UP000722485"/>
    </source>
</evidence>
<name>A0A9P5H105_9HYPO</name>
<keyword evidence="2" id="KW-1185">Reference proteome</keyword>
<dbReference type="Proteomes" id="UP000722485">
    <property type="component" value="Unassembled WGS sequence"/>
</dbReference>
<proteinExistence type="predicted"/>
<gene>
    <name evidence="1" type="ORF">G7Z17_g8557</name>
</gene>
<dbReference type="OrthoDB" id="3037908at2759"/>
<comment type="caution">
    <text evidence="1">The sequence shown here is derived from an EMBL/GenBank/DDBJ whole genome shotgun (WGS) entry which is preliminary data.</text>
</comment>
<accession>A0A9P5H105</accession>
<dbReference type="EMBL" id="JAANBB010000220">
    <property type="protein sequence ID" value="KAF7546254.1"/>
    <property type="molecule type" value="Genomic_DNA"/>
</dbReference>
<evidence type="ECO:0000313" key="1">
    <source>
        <dbReference type="EMBL" id="KAF7546254.1"/>
    </source>
</evidence>
<reference evidence="1" key="1">
    <citation type="submission" date="2020-03" db="EMBL/GenBank/DDBJ databases">
        <title>Draft Genome Sequence of Cylindrodendrum hubeiense.</title>
        <authorList>
            <person name="Buettner E."/>
            <person name="Kellner H."/>
        </authorList>
    </citation>
    <scope>NUCLEOTIDE SEQUENCE</scope>
    <source>
        <strain evidence="1">IHI 201604</strain>
    </source>
</reference>
<organism evidence="1 2">
    <name type="scientific">Cylindrodendrum hubeiense</name>
    <dbReference type="NCBI Taxonomy" id="595255"/>
    <lineage>
        <taxon>Eukaryota</taxon>
        <taxon>Fungi</taxon>
        <taxon>Dikarya</taxon>
        <taxon>Ascomycota</taxon>
        <taxon>Pezizomycotina</taxon>
        <taxon>Sordariomycetes</taxon>
        <taxon>Hypocreomycetidae</taxon>
        <taxon>Hypocreales</taxon>
        <taxon>Nectriaceae</taxon>
        <taxon>Cylindrodendrum</taxon>
    </lineage>
</organism>
<sequence>MITNLSTALQNPLINFSAYITALVFLEDAQAESGHSRSNLEFLLKIMVAIGKNNPVTGSLANQLADEMRQRGIQSAVLEKSAILEHELMF</sequence>
<dbReference type="AlphaFoldDB" id="A0A9P5H105"/>
<protein>
    <submittedName>
        <fullName evidence="1">Uncharacterized protein</fullName>
    </submittedName>
</protein>